<protein>
    <submittedName>
        <fullName evidence="1">Uncharacterized protein</fullName>
    </submittedName>
</protein>
<accession>A0A3M7RL57</accession>
<gene>
    <name evidence="1" type="ORF">BpHYR1_028003</name>
</gene>
<dbReference type="Proteomes" id="UP000276133">
    <property type="component" value="Unassembled WGS sequence"/>
</dbReference>
<dbReference type="EMBL" id="REGN01003165">
    <property type="protein sequence ID" value="RNA24140.1"/>
    <property type="molecule type" value="Genomic_DNA"/>
</dbReference>
<reference evidence="1 2" key="1">
    <citation type="journal article" date="2018" name="Sci. Rep.">
        <title>Genomic signatures of local adaptation to the degree of environmental predictability in rotifers.</title>
        <authorList>
            <person name="Franch-Gras L."/>
            <person name="Hahn C."/>
            <person name="Garcia-Roger E.M."/>
            <person name="Carmona M.J."/>
            <person name="Serra M."/>
            <person name="Gomez A."/>
        </authorList>
    </citation>
    <scope>NUCLEOTIDE SEQUENCE [LARGE SCALE GENOMIC DNA]</scope>
    <source>
        <strain evidence="1">HYR1</strain>
    </source>
</reference>
<evidence type="ECO:0000313" key="2">
    <source>
        <dbReference type="Proteomes" id="UP000276133"/>
    </source>
</evidence>
<name>A0A3M7RL57_BRAPC</name>
<comment type="caution">
    <text evidence="1">The sequence shown here is derived from an EMBL/GenBank/DDBJ whole genome shotgun (WGS) entry which is preliminary data.</text>
</comment>
<evidence type="ECO:0000313" key="1">
    <source>
        <dbReference type="EMBL" id="RNA24140.1"/>
    </source>
</evidence>
<proteinExistence type="predicted"/>
<organism evidence="1 2">
    <name type="scientific">Brachionus plicatilis</name>
    <name type="common">Marine rotifer</name>
    <name type="synonym">Brachionus muelleri</name>
    <dbReference type="NCBI Taxonomy" id="10195"/>
    <lineage>
        <taxon>Eukaryota</taxon>
        <taxon>Metazoa</taxon>
        <taxon>Spiralia</taxon>
        <taxon>Gnathifera</taxon>
        <taxon>Rotifera</taxon>
        <taxon>Eurotatoria</taxon>
        <taxon>Monogononta</taxon>
        <taxon>Pseudotrocha</taxon>
        <taxon>Ploima</taxon>
        <taxon>Brachionidae</taxon>
        <taxon>Brachionus</taxon>
    </lineage>
</organism>
<sequence>MNVLKLTRWCLLNAPKIYFGLCGCNIEKGDKILLKFVEVDNQSYMMILRQFSLLTQLYDNSAFFNEKQNIGIFRDPSFLKCKPNLSCFFLNITAKNRFMLWVIVLVDY</sequence>
<keyword evidence="2" id="KW-1185">Reference proteome</keyword>
<dbReference type="AlphaFoldDB" id="A0A3M7RL57"/>